<keyword evidence="4" id="KW-0143">Chaperone</keyword>
<organism evidence="5">
    <name type="scientific">Timema cristinae</name>
    <name type="common">Walking stick</name>
    <dbReference type="NCBI Taxonomy" id="61476"/>
    <lineage>
        <taxon>Eukaryota</taxon>
        <taxon>Metazoa</taxon>
        <taxon>Ecdysozoa</taxon>
        <taxon>Arthropoda</taxon>
        <taxon>Hexapoda</taxon>
        <taxon>Insecta</taxon>
        <taxon>Pterygota</taxon>
        <taxon>Neoptera</taxon>
        <taxon>Polyneoptera</taxon>
        <taxon>Phasmatodea</taxon>
        <taxon>Timematodea</taxon>
        <taxon>Timematoidea</taxon>
        <taxon>Timematidae</taxon>
        <taxon>Timema</taxon>
    </lineage>
</organism>
<dbReference type="AlphaFoldDB" id="A0A7R9D903"/>
<evidence type="ECO:0000256" key="1">
    <source>
        <dbReference type="ARBA" id="ARBA00004305"/>
    </source>
</evidence>
<dbReference type="PANTHER" id="PTHR46749">
    <property type="entry name" value="COMPLEX III ASSEMBLY FACTOR LYRM7"/>
    <property type="match status" value="1"/>
</dbReference>
<evidence type="ECO:0000313" key="5">
    <source>
        <dbReference type="EMBL" id="CAD7409420.1"/>
    </source>
</evidence>
<dbReference type="CDD" id="cd20267">
    <property type="entry name" value="Complex1_LYR_LYRM7"/>
    <property type="match status" value="1"/>
</dbReference>
<evidence type="ECO:0000256" key="4">
    <source>
        <dbReference type="ARBA" id="ARBA00023186"/>
    </source>
</evidence>
<gene>
    <name evidence="5" type="ORF">TCEB3V08_LOCUS10013</name>
</gene>
<dbReference type="GO" id="GO:0034551">
    <property type="term" value="P:mitochondrial respiratory chain complex III assembly"/>
    <property type="evidence" value="ECO:0007669"/>
    <property type="project" value="InterPro"/>
</dbReference>
<protein>
    <submittedName>
        <fullName evidence="5">Uncharacterized protein</fullName>
    </submittedName>
</protein>
<keyword evidence="3" id="KW-0496">Mitochondrion</keyword>
<reference evidence="5" key="1">
    <citation type="submission" date="2020-11" db="EMBL/GenBank/DDBJ databases">
        <authorList>
            <person name="Tran Van P."/>
        </authorList>
    </citation>
    <scope>NUCLEOTIDE SEQUENCE</scope>
</reference>
<accession>A0A7R9D903</accession>
<proteinExistence type="inferred from homology"/>
<name>A0A7R9D903_TIMCR</name>
<sequence>MCRLGFSELQTYIRSANSRVAGLNFSLVWSRSYDRTPNSFRTAAVSEKLSIAVKSHDLKHNGRVENHVERNLSIPNRDSKPDLPVISNQVYCESDTLDHAAANAVVFLCEPLATFLAPVGPPTAVGQDMLGELRLLGEALATGIAHVGLHTAVDETMVDERRFLREAVLHSFKNLHRARKLIFKDDDFALQAARTKINEEYRQNKHVTELSSIEELVKFAESVEEELKSSVIQAREVKPGRYGETKFQVQTKTNVHKTKCPNLVPEDVYSVVTSPPPPQATLFWTPHPPPFSSSFCRLSGESLSTTLLLIMSVLWVGERPMKNIDGELLYRFESSIRLYLLFNYVPSDPKLLAASSSHSRAANLRSCTDIISRFRKYVLPLALQSSQTVVRNISKAGCQILDV</sequence>
<dbReference type="InterPro" id="IPR050435">
    <property type="entry name" value="MZM1/LYRM7"/>
</dbReference>
<comment type="similarity">
    <text evidence="2">Belongs to the complex I LYR family.</text>
</comment>
<evidence type="ECO:0000256" key="3">
    <source>
        <dbReference type="ARBA" id="ARBA00023128"/>
    </source>
</evidence>
<dbReference type="EMBL" id="OC321094">
    <property type="protein sequence ID" value="CAD7409420.1"/>
    <property type="molecule type" value="Genomic_DNA"/>
</dbReference>
<evidence type="ECO:0000256" key="2">
    <source>
        <dbReference type="ARBA" id="ARBA00009508"/>
    </source>
</evidence>
<comment type="subcellular location">
    <subcellularLocation>
        <location evidence="1">Mitochondrion matrix</location>
    </subcellularLocation>
</comment>
<dbReference type="GO" id="GO:0044183">
    <property type="term" value="F:protein folding chaperone"/>
    <property type="evidence" value="ECO:0007669"/>
    <property type="project" value="TreeGrafter"/>
</dbReference>
<dbReference type="PANTHER" id="PTHR46749:SF1">
    <property type="entry name" value="COMPLEX III ASSEMBLY FACTOR LYRM7"/>
    <property type="match status" value="1"/>
</dbReference>
<dbReference type="GO" id="GO:0005759">
    <property type="term" value="C:mitochondrial matrix"/>
    <property type="evidence" value="ECO:0007669"/>
    <property type="project" value="UniProtKB-SubCell"/>
</dbReference>
<dbReference type="InterPro" id="IPR045298">
    <property type="entry name" value="Complex1_LYR_LYRM7"/>
</dbReference>